<dbReference type="Proteomes" id="UP000030663">
    <property type="component" value="Unassembled WGS sequence"/>
</dbReference>
<evidence type="ECO:0000313" key="1">
    <source>
        <dbReference type="EMBL" id="EXK80493.1"/>
    </source>
</evidence>
<accession>X0BNK3</accession>
<keyword evidence="2" id="KW-1185">Reference proteome</keyword>
<dbReference type="EMBL" id="JH658442">
    <property type="protein sequence ID" value="EXK80493.1"/>
    <property type="molecule type" value="Genomic_DNA"/>
</dbReference>
<dbReference type="HOGENOM" id="CLU_2812405_0_0_1"/>
<evidence type="ECO:0000313" key="2">
    <source>
        <dbReference type="Proteomes" id="UP000030663"/>
    </source>
</evidence>
<protein>
    <submittedName>
        <fullName evidence="1">Uncharacterized protein</fullName>
    </submittedName>
</protein>
<sequence length="67" mass="7759">MPLSVGNNLAPPASRRRLVIRMKKGSRLLSSHHYHNFFGIEWYRSRGEEPQDGAMLRSSTILLYDDE</sequence>
<name>X0BNK3_FUSOX</name>
<reference evidence="1 2" key="1">
    <citation type="submission" date="2011-11" db="EMBL/GenBank/DDBJ databases">
        <title>The Genome Sequence of Fusarium oxysporum PHW815.</title>
        <authorList>
            <consortium name="The Broad Institute Genome Sequencing Platform"/>
            <person name="Ma L.-J."/>
            <person name="Gale L.R."/>
            <person name="Schwartz D.C."/>
            <person name="Zhou S."/>
            <person name="Corby-Kistler H."/>
            <person name="Young S.K."/>
            <person name="Zeng Q."/>
            <person name="Gargeya S."/>
            <person name="Fitzgerald M."/>
            <person name="Haas B."/>
            <person name="Abouelleil A."/>
            <person name="Alvarado L."/>
            <person name="Arachchi H.M."/>
            <person name="Berlin A."/>
            <person name="Brown A."/>
            <person name="Chapman S.B."/>
            <person name="Chen Z."/>
            <person name="Dunbar C."/>
            <person name="Freedman E."/>
            <person name="Gearin G."/>
            <person name="Goldberg J."/>
            <person name="Griggs A."/>
            <person name="Gujja S."/>
            <person name="Heiman D."/>
            <person name="Howarth C."/>
            <person name="Larson L."/>
            <person name="Lui A."/>
            <person name="MacDonald P.J.P."/>
            <person name="Montmayeur A."/>
            <person name="Murphy C."/>
            <person name="Neiman D."/>
            <person name="Pearson M."/>
            <person name="Priest M."/>
            <person name="Roberts A."/>
            <person name="Saif S."/>
            <person name="Shea T."/>
            <person name="Shenoy N."/>
            <person name="Sisk P."/>
            <person name="Stolte C."/>
            <person name="Sykes S."/>
            <person name="Wortman J."/>
            <person name="Nusbaum C."/>
            <person name="Birren B."/>
        </authorList>
    </citation>
    <scope>NUCLEOTIDE SEQUENCE [LARGE SCALE GENOMIC DNA]</scope>
    <source>
        <strain evidence="1 2">54005</strain>
    </source>
</reference>
<organism evidence="1 2">
    <name type="scientific">Fusarium oxysporum f. sp. raphani 54005</name>
    <dbReference type="NCBI Taxonomy" id="1089458"/>
    <lineage>
        <taxon>Eukaryota</taxon>
        <taxon>Fungi</taxon>
        <taxon>Dikarya</taxon>
        <taxon>Ascomycota</taxon>
        <taxon>Pezizomycotina</taxon>
        <taxon>Sordariomycetes</taxon>
        <taxon>Hypocreomycetidae</taxon>
        <taxon>Hypocreales</taxon>
        <taxon>Nectriaceae</taxon>
        <taxon>Fusarium</taxon>
        <taxon>Fusarium oxysporum species complex</taxon>
    </lineage>
</organism>
<gene>
    <name evidence="1" type="ORF">FOQG_14987</name>
</gene>
<dbReference type="AlphaFoldDB" id="X0BNK3"/>
<proteinExistence type="predicted"/>